<feature type="domain" description="DUF4179" evidence="2">
    <location>
        <begin position="34"/>
        <end position="109"/>
    </location>
</feature>
<evidence type="ECO:0000256" key="1">
    <source>
        <dbReference type="SAM" id="MobiDB-lite"/>
    </source>
</evidence>
<evidence type="ECO:0000259" key="2">
    <source>
        <dbReference type="Pfam" id="PF13786"/>
    </source>
</evidence>
<gene>
    <name evidence="3" type="ORF">ERS852394_02258</name>
</gene>
<accession>A0A174FBM4</accession>
<dbReference type="EMBL" id="CYZD01000011">
    <property type="protein sequence ID" value="CUO46226.1"/>
    <property type="molecule type" value="Genomic_DNA"/>
</dbReference>
<evidence type="ECO:0000313" key="3">
    <source>
        <dbReference type="EMBL" id="CUO46226.1"/>
    </source>
</evidence>
<dbReference type="AlphaFoldDB" id="A0A174FBM4"/>
<evidence type="ECO:0000313" key="4">
    <source>
        <dbReference type="Proteomes" id="UP000095409"/>
    </source>
</evidence>
<sequence length="463" mass="52019">MKKFDFSKEFGNIDPKYIEEAEREWSEKKENRRPKGWSKTAAAACVIVTLGSVIFSNPHIQAAIKNITLSIGETLGFPKGIESYTEVLNTSKEDKEITVTLKEVVLDNGVLLTKVHAEKTSSGQKDTDDVQDDWSFANTQLDIDYQKTTINGQKIEEYESGHLLPYSDEDLLNTGLDENVYDAVLESRFSLDGDLGENPEIHLVLGAYQNENLGEDYFAEFEFDFSIPHEELMKQTVHKKLEDVSVKTEEGTVKLTDFSMNKLQSIIKAEIPEELEEKLYNGNEMMLMGTDSKGNQVQYELCSNSADGKSQWSFKTSFWGMYQLDSDGPVLLLPDIDSDYLELQLYTREPYMAAADTVWGDDDFVEIGETTEAVEEVPEDTLEEKNPSDAEDQVETQIIGGADAPTEVRLQDDTDQKENTDAADKTDEDYGTEESAYYDGATGEITAESGWTPVGDKIRIQIK</sequence>
<dbReference type="InterPro" id="IPR025436">
    <property type="entry name" value="DUF4179"/>
</dbReference>
<feature type="compositionally biased region" description="Basic and acidic residues" evidence="1">
    <location>
        <begin position="409"/>
        <end position="425"/>
    </location>
</feature>
<name>A0A174FBM4_9FIRM</name>
<feature type="region of interest" description="Disordered" evidence="1">
    <location>
        <begin position="400"/>
        <end position="433"/>
    </location>
</feature>
<dbReference type="Proteomes" id="UP000095409">
    <property type="component" value="Unassembled WGS sequence"/>
</dbReference>
<proteinExistence type="predicted"/>
<protein>
    <recommendedName>
        <fullName evidence="2">DUF4179 domain-containing protein</fullName>
    </recommendedName>
</protein>
<dbReference type="Pfam" id="PF13786">
    <property type="entry name" value="DUF4179"/>
    <property type="match status" value="1"/>
</dbReference>
<dbReference type="RefSeq" id="WP_055066336.1">
    <property type="nucleotide sequence ID" value="NZ_CYZD01000011.1"/>
</dbReference>
<organism evidence="3 4">
    <name type="scientific">Blautia obeum</name>
    <dbReference type="NCBI Taxonomy" id="40520"/>
    <lineage>
        <taxon>Bacteria</taxon>
        <taxon>Bacillati</taxon>
        <taxon>Bacillota</taxon>
        <taxon>Clostridia</taxon>
        <taxon>Lachnospirales</taxon>
        <taxon>Lachnospiraceae</taxon>
        <taxon>Blautia</taxon>
    </lineage>
</organism>
<reference evidence="3 4" key="1">
    <citation type="submission" date="2015-09" db="EMBL/GenBank/DDBJ databases">
        <authorList>
            <consortium name="Pathogen Informatics"/>
        </authorList>
    </citation>
    <scope>NUCLEOTIDE SEQUENCE [LARGE SCALE GENOMIC DNA]</scope>
    <source>
        <strain evidence="3 4">2789STDY5608837</strain>
    </source>
</reference>
<dbReference type="Gene3D" id="2.60.40.1630">
    <property type="entry name" value="bacillus anthracis domain"/>
    <property type="match status" value="1"/>
</dbReference>